<dbReference type="GeneID" id="14652032"/>
<keyword evidence="3" id="KW-1185">Reference proteome</keyword>
<dbReference type="CDD" id="cd03454">
    <property type="entry name" value="YdeM"/>
    <property type="match status" value="1"/>
</dbReference>
<evidence type="ECO:0000259" key="1">
    <source>
        <dbReference type="Pfam" id="PF01575"/>
    </source>
</evidence>
<organism evidence="2 3">
    <name type="scientific">Natronomonas moolapensis (strain DSM 18674 / CECT 7526 / JCM 14361 / 8.8.11)</name>
    <dbReference type="NCBI Taxonomy" id="268739"/>
    <lineage>
        <taxon>Archaea</taxon>
        <taxon>Methanobacteriati</taxon>
        <taxon>Methanobacteriota</taxon>
        <taxon>Stenosarchaea group</taxon>
        <taxon>Halobacteria</taxon>
        <taxon>Halobacteriales</taxon>
        <taxon>Natronomonadaceae</taxon>
        <taxon>Natronomonas</taxon>
    </lineage>
</organism>
<dbReference type="HOGENOM" id="CLU_094876_1_0_2"/>
<dbReference type="InterPro" id="IPR052342">
    <property type="entry name" value="MCH/BMMD"/>
</dbReference>
<dbReference type="Gene3D" id="3.10.129.10">
    <property type="entry name" value="Hotdog Thioesterase"/>
    <property type="match status" value="1"/>
</dbReference>
<accession>M1XTK2</accession>
<feature type="domain" description="MaoC-like" evidence="1">
    <location>
        <begin position="18"/>
        <end position="119"/>
    </location>
</feature>
<dbReference type="EMBL" id="HF582854">
    <property type="protein sequence ID" value="CCQ37842.1"/>
    <property type="molecule type" value="Genomic_DNA"/>
</dbReference>
<reference evidence="2 3" key="1">
    <citation type="journal article" date="2013" name="Genome Announc.">
        <title>Genome of the haloarchaeon Natronomonas moolapensis, a neutrophilic member of a previously haloalkaliphilic genus.</title>
        <authorList>
            <person name="Dyall-Smith M.L."/>
            <person name="Pfeiffer F."/>
            <person name="Oberwinkler T."/>
            <person name="Klee K."/>
            <person name="Rampp M."/>
            <person name="Palm P."/>
            <person name="Gross K."/>
            <person name="Schuster S.C."/>
            <person name="Oesterhelt D."/>
        </authorList>
    </citation>
    <scope>NUCLEOTIDE SEQUENCE [LARGE SCALE GENOMIC DNA]</scope>
    <source>
        <strain evidence="3">DSM 18674 / JCM 14361 / 8.8.11</strain>
    </source>
</reference>
<gene>
    <name evidence="2" type="primary">maoC4</name>
    <name evidence="2" type="ordered locus">Nmlp_3728</name>
</gene>
<dbReference type="InterPro" id="IPR002539">
    <property type="entry name" value="MaoC-like_dom"/>
</dbReference>
<name>M1XTK2_NATM8</name>
<sequence length="149" mass="16483">MPRHFEDLEPDETHDLGGWTVSESEIVEFAERYDPQPFHVDPDAAEASIYNGLIASGWQTVALTMRTMVDGFLADVACMGARGIDDLRWKRPVRPGDRVGTRIRVLRTDAGDGNPTLGDVRAETVGENGDGEVVVSWVNNFLVRRAEAE</sequence>
<dbReference type="OrthoDB" id="225748at2157"/>
<evidence type="ECO:0000313" key="3">
    <source>
        <dbReference type="Proteomes" id="UP000011867"/>
    </source>
</evidence>
<dbReference type="RefSeq" id="WP_015410569.1">
    <property type="nucleotide sequence ID" value="NC_020388.1"/>
</dbReference>
<dbReference type="AlphaFoldDB" id="M1XTK2"/>
<evidence type="ECO:0000313" key="2">
    <source>
        <dbReference type="EMBL" id="CCQ37842.1"/>
    </source>
</evidence>
<dbReference type="PANTHER" id="PTHR43664">
    <property type="entry name" value="MONOAMINE OXIDASE-RELATED"/>
    <property type="match status" value="1"/>
</dbReference>
<proteinExistence type="predicted"/>
<dbReference type="PANTHER" id="PTHR43664:SF1">
    <property type="entry name" value="BETA-METHYLMALYL-COA DEHYDRATASE"/>
    <property type="match status" value="1"/>
</dbReference>
<dbReference type="KEGG" id="nmo:Nmlp_3728"/>
<dbReference type="InterPro" id="IPR029069">
    <property type="entry name" value="HotDog_dom_sf"/>
</dbReference>
<dbReference type="eggNOG" id="arCOG00776">
    <property type="taxonomic scope" value="Archaea"/>
</dbReference>
<dbReference type="Proteomes" id="UP000011867">
    <property type="component" value="Chromosome"/>
</dbReference>
<dbReference type="SUPFAM" id="SSF54637">
    <property type="entry name" value="Thioesterase/thiol ester dehydrase-isomerase"/>
    <property type="match status" value="1"/>
</dbReference>
<dbReference type="Pfam" id="PF01575">
    <property type="entry name" value="MaoC_dehydratas"/>
    <property type="match status" value="1"/>
</dbReference>
<protein>
    <submittedName>
        <fullName evidence="2">MaoC domain protein</fullName>
    </submittedName>
</protein>
<dbReference type="STRING" id="268739.Nmlp_3728"/>